<dbReference type="Gene3D" id="3.40.50.300">
    <property type="entry name" value="P-loop containing nucleotide triphosphate hydrolases"/>
    <property type="match status" value="1"/>
</dbReference>
<evidence type="ECO:0000313" key="2">
    <source>
        <dbReference type="EMBL" id="AEW73756.1"/>
    </source>
</evidence>
<dbReference type="eggNOG" id="COG1659">
    <property type="taxonomic scope" value="Bacteria"/>
</dbReference>
<dbReference type="Pfam" id="PF04466">
    <property type="entry name" value="Terminase_3"/>
    <property type="match status" value="1"/>
</dbReference>
<dbReference type="InterPro" id="IPR052380">
    <property type="entry name" value="Viral_DNA_packaging_terminase"/>
</dbReference>
<sequence>MSEAVQLPIPAKLAPLFTAVNKRYRCSHGGRGSAKTRTFALMTAVKAYQSMMNGESGVVLCAREFMNSLEESSMQEVKQAILSVPWLASNFDIGEKYIRTIDKSVNYVFCGLRHNLDSIKSKARILLCWVDEAESVSEIAWQKLSPTVREEGSEIWVTWNPERDGSATDNRAIMTPDMLACNAVGGFSRDFWAEIDNQVLQLRDQEVGMEIVNDLIGVQTVLPVGKTAKLYNVVGDIADDVSVSIDGQAPFSFDHTEYASDGDPIPVFTAGYGVNWRHAAGMYSVGIDLVLDSQMAKMRKFNQKRVNYYLNGDSKIQVQSYPAQGIKNHRNTKKINLGSGAGGANIDLTTADMTAIFAFFGKGAFGTTARTNKVAAYDVMWVSPEIWANLAQPYVVNGVVSGTVLQAVLPFAPVKEIRMSFALTGNEFIAYVRRRDVISPLVGMAVGVVPLPRPLPNVNYNFQIMSAEGLQITADDQGLSGVVYGANLA</sequence>
<dbReference type="PANTHER" id="PTHR39184">
    <property type="match status" value="1"/>
</dbReference>
<dbReference type="PANTHER" id="PTHR39184:SF1">
    <property type="entry name" value="PBSX PHAGE TERMINASE LARGE SUBUNIT"/>
    <property type="match status" value="1"/>
</dbReference>
<name>G8LCC4_9ENTR</name>
<protein>
    <submittedName>
        <fullName evidence="2">Phage Terminase Large Subunit</fullName>
    </submittedName>
</protein>
<dbReference type="RefSeq" id="WP_014170189.1">
    <property type="nucleotide sequence ID" value="NC_016514.1"/>
</dbReference>
<gene>
    <name evidence="2" type="ORF">EcWSU1_02321</name>
</gene>
<dbReference type="STRING" id="299767.GCA_900068845_02258"/>
<dbReference type="InterPro" id="IPR027417">
    <property type="entry name" value="P-loop_NTPase"/>
</dbReference>
<dbReference type="InterPro" id="IPR046227">
    <property type="entry name" value="DUF6260"/>
</dbReference>
<evidence type="ECO:0000259" key="1">
    <source>
        <dbReference type="Pfam" id="PF04466"/>
    </source>
</evidence>
<reference evidence="2 3" key="1">
    <citation type="journal article" date="2011" name="Stand. Genomic Sci.">
        <title>Complete genome of the onion pathogen Enterobacter cloacae EcWSU1.</title>
        <authorList>
            <person name="Humann J.L."/>
            <person name="Wildung M."/>
            <person name="Cheng C.H."/>
            <person name="Lee T."/>
            <person name="Stewart J.E."/>
            <person name="Drew J.C."/>
            <person name="Triplett E.W."/>
            <person name="Main D."/>
            <person name="Schroeder B.K."/>
        </authorList>
    </citation>
    <scope>NUCLEOTIDE SEQUENCE [LARGE SCALE GENOMIC DNA]</scope>
    <source>
        <strain evidence="2 3">EcWSU1</strain>
    </source>
</reference>
<proteinExistence type="predicted"/>
<dbReference type="EMBL" id="CP002886">
    <property type="protein sequence ID" value="AEW73756.1"/>
    <property type="molecule type" value="Genomic_DNA"/>
</dbReference>
<dbReference type="HOGENOM" id="CLU_043643_0_0_6"/>
<evidence type="ECO:0000313" key="3">
    <source>
        <dbReference type="Proteomes" id="UP000007838"/>
    </source>
</evidence>
<dbReference type="KEGG" id="eec:EcWSU1_02321"/>
<dbReference type="eggNOG" id="COG1783">
    <property type="taxonomic scope" value="Bacteria"/>
</dbReference>
<accession>G8LCC4</accession>
<dbReference type="Proteomes" id="UP000007838">
    <property type="component" value="Chromosome"/>
</dbReference>
<organism evidence="2 3">
    <name type="scientific">Enterobacter ludwigii</name>
    <dbReference type="NCBI Taxonomy" id="299767"/>
    <lineage>
        <taxon>Bacteria</taxon>
        <taxon>Pseudomonadati</taxon>
        <taxon>Pseudomonadota</taxon>
        <taxon>Gammaproteobacteria</taxon>
        <taxon>Enterobacterales</taxon>
        <taxon>Enterobacteriaceae</taxon>
        <taxon>Enterobacter</taxon>
        <taxon>Enterobacter cloacae complex</taxon>
    </lineage>
</organism>
<feature type="domain" description="Phage terminase large subunit N-terminal" evidence="1">
    <location>
        <begin position="21"/>
        <end position="169"/>
    </location>
</feature>
<dbReference type="InterPro" id="IPR035412">
    <property type="entry name" value="Terminase_L_N"/>
</dbReference>
<dbReference type="Pfam" id="PF19774">
    <property type="entry name" value="DUF6260"/>
    <property type="match status" value="1"/>
</dbReference>
<dbReference type="AlphaFoldDB" id="G8LCC4"/>